<protein>
    <submittedName>
        <fullName evidence="2">Nucleotide-binding universal stress UspA family protein</fullName>
    </submittedName>
</protein>
<keyword evidence="3" id="KW-1185">Reference proteome</keyword>
<accession>A0A2S6IK62</accession>
<proteinExistence type="predicted"/>
<dbReference type="AlphaFoldDB" id="A0A2S6IK62"/>
<name>A0A2S6IK62_9ACTN</name>
<dbReference type="Proteomes" id="UP000239485">
    <property type="component" value="Unassembled WGS sequence"/>
</dbReference>
<dbReference type="RefSeq" id="WP_158257207.1">
    <property type="nucleotide sequence ID" value="NZ_PTJD01000007.1"/>
</dbReference>
<organism evidence="2 3">
    <name type="scientific">Kineococcus xinjiangensis</name>
    <dbReference type="NCBI Taxonomy" id="512762"/>
    <lineage>
        <taxon>Bacteria</taxon>
        <taxon>Bacillati</taxon>
        <taxon>Actinomycetota</taxon>
        <taxon>Actinomycetes</taxon>
        <taxon>Kineosporiales</taxon>
        <taxon>Kineosporiaceae</taxon>
        <taxon>Kineococcus</taxon>
    </lineage>
</organism>
<dbReference type="SUPFAM" id="SSF52402">
    <property type="entry name" value="Adenine nucleotide alpha hydrolases-like"/>
    <property type="match status" value="1"/>
</dbReference>
<evidence type="ECO:0000313" key="2">
    <source>
        <dbReference type="EMBL" id="PPK94617.1"/>
    </source>
</evidence>
<dbReference type="InterPro" id="IPR006016">
    <property type="entry name" value="UspA"/>
</dbReference>
<dbReference type="InterPro" id="IPR014729">
    <property type="entry name" value="Rossmann-like_a/b/a_fold"/>
</dbReference>
<sequence>MAPSGSPVLVGIDFSSDCAAALRWAWGQAQERGAPLVAVTVWEYPRRPPAVGGVPLGGFPSPAERREQVEEALAAVVRAAGLPDPVRRETGSPAVLLRAARRHEITPLARGAAMLVLPGEVRDQDTDFLTGEVRRELASACGCPVVLVSAGSPAGTGEVPAGEPVVVDLRNDHRAELAGC</sequence>
<dbReference type="Gene3D" id="3.40.50.620">
    <property type="entry name" value="HUPs"/>
    <property type="match status" value="1"/>
</dbReference>
<evidence type="ECO:0000259" key="1">
    <source>
        <dbReference type="Pfam" id="PF00582"/>
    </source>
</evidence>
<comment type="caution">
    <text evidence="2">The sequence shown here is derived from an EMBL/GenBank/DDBJ whole genome shotgun (WGS) entry which is preliminary data.</text>
</comment>
<feature type="domain" description="UspA" evidence="1">
    <location>
        <begin position="7"/>
        <end position="148"/>
    </location>
</feature>
<dbReference type="Pfam" id="PF00582">
    <property type="entry name" value="Usp"/>
    <property type="match status" value="1"/>
</dbReference>
<reference evidence="2 3" key="1">
    <citation type="submission" date="2018-02" db="EMBL/GenBank/DDBJ databases">
        <title>Genomic Encyclopedia of Archaeal and Bacterial Type Strains, Phase II (KMG-II): from individual species to whole genera.</title>
        <authorList>
            <person name="Goeker M."/>
        </authorList>
    </citation>
    <scope>NUCLEOTIDE SEQUENCE [LARGE SCALE GENOMIC DNA]</scope>
    <source>
        <strain evidence="2 3">DSM 22857</strain>
    </source>
</reference>
<dbReference type="OrthoDB" id="5244367at2"/>
<gene>
    <name evidence="2" type="ORF">CLV92_107120</name>
</gene>
<dbReference type="CDD" id="cd00293">
    <property type="entry name" value="USP-like"/>
    <property type="match status" value="1"/>
</dbReference>
<dbReference type="EMBL" id="PTJD01000007">
    <property type="protein sequence ID" value="PPK94617.1"/>
    <property type="molecule type" value="Genomic_DNA"/>
</dbReference>
<evidence type="ECO:0000313" key="3">
    <source>
        <dbReference type="Proteomes" id="UP000239485"/>
    </source>
</evidence>